<reference evidence="1" key="2">
    <citation type="journal article" date="2015" name="Fish Shellfish Immunol.">
        <title>Early steps in the European eel (Anguilla anguilla)-Vibrio vulnificus interaction in the gills: Role of the RtxA13 toxin.</title>
        <authorList>
            <person name="Callol A."/>
            <person name="Pajuelo D."/>
            <person name="Ebbesson L."/>
            <person name="Teles M."/>
            <person name="MacKenzie S."/>
            <person name="Amaro C."/>
        </authorList>
    </citation>
    <scope>NUCLEOTIDE SEQUENCE</scope>
</reference>
<evidence type="ECO:0000313" key="1">
    <source>
        <dbReference type="EMBL" id="JAH50644.1"/>
    </source>
</evidence>
<organism evidence="1">
    <name type="scientific">Anguilla anguilla</name>
    <name type="common">European freshwater eel</name>
    <name type="synonym">Muraena anguilla</name>
    <dbReference type="NCBI Taxonomy" id="7936"/>
    <lineage>
        <taxon>Eukaryota</taxon>
        <taxon>Metazoa</taxon>
        <taxon>Chordata</taxon>
        <taxon>Craniata</taxon>
        <taxon>Vertebrata</taxon>
        <taxon>Euteleostomi</taxon>
        <taxon>Actinopterygii</taxon>
        <taxon>Neopterygii</taxon>
        <taxon>Teleostei</taxon>
        <taxon>Anguilliformes</taxon>
        <taxon>Anguillidae</taxon>
        <taxon>Anguilla</taxon>
    </lineage>
</organism>
<reference evidence="1" key="1">
    <citation type="submission" date="2014-11" db="EMBL/GenBank/DDBJ databases">
        <authorList>
            <person name="Amaro Gonzalez C."/>
        </authorList>
    </citation>
    <scope>NUCLEOTIDE SEQUENCE</scope>
</reference>
<name>A0A0E9TAA4_ANGAN</name>
<sequence length="29" mass="3376">MALKVHHACLKQSLHIQEDLWPARGSLRH</sequence>
<dbReference type="AlphaFoldDB" id="A0A0E9TAA4"/>
<dbReference type="EMBL" id="GBXM01057933">
    <property type="protein sequence ID" value="JAH50644.1"/>
    <property type="molecule type" value="Transcribed_RNA"/>
</dbReference>
<proteinExistence type="predicted"/>
<protein>
    <submittedName>
        <fullName evidence="1">Uncharacterized protein</fullName>
    </submittedName>
</protein>
<accession>A0A0E9TAA4</accession>